<organism evidence="3 4">
    <name type="scientific">Acidiphilium acidophilum</name>
    <name type="common">Thiobacillus acidophilus</name>
    <dbReference type="NCBI Taxonomy" id="76588"/>
    <lineage>
        <taxon>Bacteria</taxon>
        <taxon>Pseudomonadati</taxon>
        <taxon>Pseudomonadota</taxon>
        <taxon>Alphaproteobacteria</taxon>
        <taxon>Acetobacterales</taxon>
        <taxon>Acidocellaceae</taxon>
        <taxon>Acidiphilium</taxon>
    </lineage>
</organism>
<dbReference type="InterPro" id="IPR044005">
    <property type="entry name" value="DZR_2"/>
</dbReference>
<evidence type="ECO:0000256" key="1">
    <source>
        <dbReference type="ARBA" id="ARBA00008007"/>
    </source>
</evidence>
<evidence type="ECO:0000313" key="4">
    <source>
        <dbReference type="Proteomes" id="UP001279553"/>
    </source>
</evidence>
<accession>A0AAW9DR96</accession>
<dbReference type="PANTHER" id="PTHR47505:SF1">
    <property type="entry name" value="DNA UTILIZATION PROTEIN YHGH"/>
    <property type="match status" value="1"/>
</dbReference>
<feature type="domain" description="Double zinc ribbon" evidence="2">
    <location>
        <begin position="10"/>
        <end position="64"/>
    </location>
</feature>
<evidence type="ECO:0000313" key="3">
    <source>
        <dbReference type="EMBL" id="MDX5931525.1"/>
    </source>
</evidence>
<dbReference type="AlphaFoldDB" id="A0AAW9DR96"/>
<dbReference type="PANTHER" id="PTHR47505">
    <property type="entry name" value="DNA UTILIZATION PROTEIN YHGH"/>
    <property type="match status" value="1"/>
</dbReference>
<proteinExistence type="inferred from homology"/>
<dbReference type="RefSeq" id="WP_319614430.1">
    <property type="nucleotide sequence ID" value="NZ_JAWXYB010000018.1"/>
</dbReference>
<evidence type="ECO:0000259" key="2">
    <source>
        <dbReference type="Pfam" id="PF18912"/>
    </source>
</evidence>
<dbReference type="Proteomes" id="UP001279553">
    <property type="component" value="Unassembled WGS sequence"/>
</dbReference>
<comment type="caution">
    <text evidence="3">The sequence shown here is derived from an EMBL/GenBank/DDBJ whole genome shotgun (WGS) entry which is preliminary data.</text>
</comment>
<dbReference type="InterPro" id="IPR000836">
    <property type="entry name" value="PRTase_dom"/>
</dbReference>
<dbReference type="InterPro" id="IPR029057">
    <property type="entry name" value="PRTase-like"/>
</dbReference>
<name>A0AAW9DR96_ACIAO</name>
<dbReference type="Pfam" id="PF18912">
    <property type="entry name" value="DZR_2"/>
    <property type="match status" value="1"/>
</dbReference>
<gene>
    <name evidence="3" type="ORF">SIL87_12175</name>
</gene>
<protein>
    <submittedName>
        <fullName evidence="3">ComF family protein</fullName>
    </submittedName>
</protein>
<sequence>MLKTLLRVTIETLLPSQCLACTEPASGPGQLCGACFAGLDFITAPFCSHCGLPLAEPAPLCTSCDWAPPAFRAARAAFRYGPVAKRIVLPFKYADRPEAAGGLARLLLRPGADLLASADLLVPVPLHRRRLASRGYNQAGELARALGRLAEKPVAIDALIRTRATRALAELDQHDRELALRGAIAIRPGRESVVAGKSILLIDDILTSCITASTCADILYRTGAAAVDVLALARVADAETRDAD</sequence>
<keyword evidence="4" id="KW-1185">Reference proteome</keyword>
<reference evidence="3 4" key="1">
    <citation type="submission" date="2023-11" db="EMBL/GenBank/DDBJ databases">
        <title>MicrobeMod: A computational toolkit for identifying prokaryotic methylation and restriction-modification with nanopore sequencing.</title>
        <authorList>
            <person name="Crits-Christoph A."/>
            <person name="Kang S.C."/>
            <person name="Lee H."/>
            <person name="Ostrov N."/>
        </authorList>
    </citation>
    <scope>NUCLEOTIDE SEQUENCE [LARGE SCALE GENOMIC DNA]</scope>
    <source>
        <strain evidence="3 4">DSMZ 700</strain>
    </source>
</reference>
<dbReference type="Gene3D" id="3.40.50.2020">
    <property type="match status" value="1"/>
</dbReference>
<comment type="similarity">
    <text evidence="1">Belongs to the ComF/GntX family.</text>
</comment>
<dbReference type="InterPro" id="IPR051910">
    <property type="entry name" value="ComF/GntX_DNA_util-trans"/>
</dbReference>
<dbReference type="SUPFAM" id="SSF53271">
    <property type="entry name" value="PRTase-like"/>
    <property type="match status" value="1"/>
</dbReference>
<dbReference type="CDD" id="cd06223">
    <property type="entry name" value="PRTases_typeI"/>
    <property type="match status" value="1"/>
</dbReference>
<dbReference type="EMBL" id="JAWXYB010000018">
    <property type="protein sequence ID" value="MDX5931525.1"/>
    <property type="molecule type" value="Genomic_DNA"/>
</dbReference>